<organism evidence="2 3">
    <name type="scientific">Paracoccus stylophorae</name>
    <dbReference type="NCBI Taxonomy" id="659350"/>
    <lineage>
        <taxon>Bacteria</taxon>
        <taxon>Pseudomonadati</taxon>
        <taxon>Pseudomonadota</taxon>
        <taxon>Alphaproteobacteria</taxon>
        <taxon>Rhodobacterales</taxon>
        <taxon>Paracoccaceae</taxon>
        <taxon>Paracoccus</taxon>
    </lineage>
</organism>
<keyword evidence="3" id="KW-1185">Reference proteome</keyword>
<dbReference type="Proteomes" id="UP001218412">
    <property type="component" value="Chromosome"/>
</dbReference>
<dbReference type="EMBL" id="CP067134">
    <property type="protein sequence ID" value="WCR10801.1"/>
    <property type="molecule type" value="Genomic_DNA"/>
</dbReference>
<name>A0ABY7SUT6_9RHOB</name>
<dbReference type="PANTHER" id="PTHR34075">
    <property type="entry name" value="BLR3430 PROTEIN"/>
    <property type="match status" value="1"/>
</dbReference>
<dbReference type="Pfam" id="PF01796">
    <property type="entry name" value="OB_ChsH2_C"/>
    <property type="match status" value="1"/>
</dbReference>
<reference evidence="2 3" key="1">
    <citation type="submission" date="2021-01" db="EMBL/GenBank/DDBJ databases">
        <title>Biogeographic distribution of Paracoccus.</title>
        <authorList>
            <person name="Hollensteiner J."/>
            <person name="Leineberger J."/>
            <person name="Brinkhoff T."/>
            <person name="Daniel R."/>
        </authorList>
    </citation>
    <scope>NUCLEOTIDE SEQUENCE [LARGE SCALE GENOMIC DNA]</scope>
    <source>
        <strain evidence="2 3">LMG25392</strain>
    </source>
</reference>
<gene>
    <name evidence="2" type="ORF">JHW45_17505</name>
</gene>
<protein>
    <submittedName>
        <fullName evidence="2">OB-fold domain-containing protein</fullName>
    </submittedName>
</protein>
<dbReference type="SUPFAM" id="SSF50249">
    <property type="entry name" value="Nucleic acid-binding proteins"/>
    <property type="match status" value="1"/>
</dbReference>
<dbReference type="InterPro" id="IPR052513">
    <property type="entry name" value="Thioester_dehydratase-like"/>
</dbReference>
<feature type="domain" description="ChsH2 C-terminal OB-fold" evidence="1">
    <location>
        <begin position="52"/>
        <end position="107"/>
    </location>
</feature>
<sequence>MTQTETAALGPQAAYERHLAEGRFMIQRAKSTGEYVFYPRVTTPSGATDLDWVEVRGTGIVHAITVNRGRSGSYNVALIDLDEGVRMMSTLPDVETAPIGARVRARIEDAPDGPRVVFDLIEDSLIEESGA</sequence>
<proteinExistence type="predicted"/>
<dbReference type="InterPro" id="IPR012340">
    <property type="entry name" value="NA-bd_OB-fold"/>
</dbReference>
<evidence type="ECO:0000313" key="2">
    <source>
        <dbReference type="EMBL" id="WCR10801.1"/>
    </source>
</evidence>
<evidence type="ECO:0000313" key="3">
    <source>
        <dbReference type="Proteomes" id="UP001218412"/>
    </source>
</evidence>
<dbReference type="RefSeq" id="WP_272858882.1">
    <property type="nucleotide sequence ID" value="NZ_CP067134.1"/>
</dbReference>
<accession>A0ABY7SUT6</accession>
<evidence type="ECO:0000259" key="1">
    <source>
        <dbReference type="Pfam" id="PF01796"/>
    </source>
</evidence>
<dbReference type="PANTHER" id="PTHR34075:SF5">
    <property type="entry name" value="BLR3430 PROTEIN"/>
    <property type="match status" value="1"/>
</dbReference>
<dbReference type="InterPro" id="IPR002878">
    <property type="entry name" value="ChsH2_C"/>
</dbReference>